<dbReference type="InterPro" id="IPR003593">
    <property type="entry name" value="AAA+_ATPase"/>
</dbReference>
<dbReference type="PROSITE" id="PS51038">
    <property type="entry name" value="BAH"/>
    <property type="match status" value="1"/>
</dbReference>
<dbReference type="SMART" id="SM00382">
    <property type="entry name" value="AAA"/>
    <property type="match status" value="1"/>
</dbReference>
<feature type="region of interest" description="Disordered" evidence="13">
    <location>
        <begin position="205"/>
        <end position="359"/>
    </location>
</feature>
<dbReference type="Gene3D" id="3.40.50.300">
    <property type="entry name" value="P-loop containing nucleotide triphosphate hydrolases"/>
    <property type="match status" value="1"/>
</dbReference>
<dbReference type="Pfam" id="PF22606">
    <property type="entry name" value="Cdc6-ORC-like_ATPase_lid"/>
    <property type="match status" value="1"/>
</dbReference>
<accession>A0A507EBJ5</accession>
<keyword evidence="5 12" id="KW-0235">DNA replication</keyword>
<keyword evidence="16" id="KW-1185">Reference proteome</keyword>
<keyword evidence="6" id="KW-0479">Metal-binding</keyword>
<dbReference type="AlphaFoldDB" id="A0A507EBJ5"/>
<protein>
    <recommendedName>
        <fullName evidence="4 12">Origin recognition complex subunit 1</fullName>
    </recommendedName>
</protein>
<evidence type="ECO:0000256" key="4">
    <source>
        <dbReference type="ARBA" id="ARBA00019081"/>
    </source>
</evidence>
<feature type="compositionally biased region" description="Polar residues" evidence="13">
    <location>
        <begin position="254"/>
        <end position="265"/>
    </location>
</feature>
<feature type="compositionally biased region" description="Basic and acidic residues" evidence="13">
    <location>
        <begin position="342"/>
        <end position="359"/>
    </location>
</feature>
<dbReference type="InterPro" id="IPR050311">
    <property type="entry name" value="ORC1/CDC6"/>
</dbReference>
<comment type="subunit">
    <text evidence="12">ORC is composed of six subunits.</text>
</comment>
<proteinExistence type="inferred from homology"/>
<dbReference type="CDD" id="cd04370">
    <property type="entry name" value="BAH"/>
    <property type="match status" value="1"/>
</dbReference>
<dbReference type="InterPro" id="IPR001025">
    <property type="entry name" value="BAH_dom"/>
</dbReference>
<dbReference type="CDD" id="cd00009">
    <property type="entry name" value="AAA"/>
    <property type="match status" value="1"/>
</dbReference>
<organism evidence="15 16">
    <name type="scientific">Powellomyces hirtus</name>
    <dbReference type="NCBI Taxonomy" id="109895"/>
    <lineage>
        <taxon>Eukaryota</taxon>
        <taxon>Fungi</taxon>
        <taxon>Fungi incertae sedis</taxon>
        <taxon>Chytridiomycota</taxon>
        <taxon>Chytridiomycota incertae sedis</taxon>
        <taxon>Chytridiomycetes</taxon>
        <taxon>Spizellomycetales</taxon>
        <taxon>Powellomycetaceae</taxon>
        <taxon>Powellomyces</taxon>
    </lineage>
</organism>
<evidence type="ECO:0000256" key="7">
    <source>
        <dbReference type="ARBA" id="ARBA00022741"/>
    </source>
</evidence>
<dbReference type="GO" id="GO:0003688">
    <property type="term" value="F:DNA replication origin binding"/>
    <property type="evidence" value="ECO:0007669"/>
    <property type="project" value="TreeGrafter"/>
</dbReference>
<evidence type="ECO:0000256" key="10">
    <source>
        <dbReference type="ARBA" id="ARBA00023125"/>
    </source>
</evidence>
<dbReference type="GO" id="GO:0033314">
    <property type="term" value="P:mitotic DNA replication checkpoint signaling"/>
    <property type="evidence" value="ECO:0007669"/>
    <property type="project" value="TreeGrafter"/>
</dbReference>
<keyword evidence="7 12" id="KW-0547">Nucleotide-binding</keyword>
<evidence type="ECO:0000256" key="8">
    <source>
        <dbReference type="ARBA" id="ARBA00022840"/>
    </source>
</evidence>
<keyword evidence="10 12" id="KW-0238">DNA-binding</keyword>
<evidence type="ECO:0000256" key="6">
    <source>
        <dbReference type="ARBA" id="ARBA00022723"/>
    </source>
</evidence>
<dbReference type="GO" id="GO:0046872">
    <property type="term" value="F:metal ion binding"/>
    <property type="evidence" value="ECO:0007669"/>
    <property type="project" value="UniProtKB-KW"/>
</dbReference>
<dbReference type="InterPro" id="IPR043151">
    <property type="entry name" value="BAH_sf"/>
</dbReference>
<comment type="subcellular location">
    <subcellularLocation>
        <location evidence="1 12">Nucleus</location>
    </subcellularLocation>
</comment>
<comment type="similarity">
    <text evidence="2">Belongs to the CDC6/cdc18 family.</text>
</comment>
<dbReference type="GO" id="GO:0005664">
    <property type="term" value="C:nuclear origin of replication recognition complex"/>
    <property type="evidence" value="ECO:0007669"/>
    <property type="project" value="TreeGrafter"/>
</dbReference>
<dbReference type="PANTHER" id="PTHR10763">
    <property type="entry name" value="CELL DIVISION CONTROL PROTEIN 6-RELATED"/>
    <property type="match status" value="1"/>
</dbReference>
<dbReference type="GO" id="GO:0005524">
    <property type="term" value="F:ATP binding"/>
    <property type="evidence" value="ECO:0007669"/>
    <property type="project" value="UniProtKB-KW"/>
</dbReference>
<dbReference type="GO" id="GO:0003682">
    <property type="term" value="F:chromatin binding"/>
    <property type="evidence" value="ECO:0007669"/>
    <property type="project" value="InterPro"/>
</dbReference>
<dbReference type="InterPro" id="IPR027417">
    <property type="entry name" value="P-loop_NTPase"/>
</dbReference>
<evidence type="ECO:0000256" key="9">
    <source>
        <dbReference type="ARBA" id="ARBA00022842"/>
    </source>
</evidence>
<dbReference type="Gene3D" id="2.30.30.490">
    <property type="match status" value="1"/>
</dbReference>
<evidence type="ECO:0000259" key="14">
    <source>
        <dbReference type="PROSITE" id="PS51038"/>
    </source>
</evidence>
<dbReference type="SUPFAM" id="SSF52540">
    <property type="entry name" value="P-loop containing nucleoside triphosphate hydrolases"/>
    <property type="match status" value="1"/>
</dbReference>
<dbReference type="STRING" id="109895.A0A507EBJ5"/>
<keyword evidence="8 12" id="KW-0067">ATP-binding</keyword>
<dbReference type="Gene3D" id="1.10.10.10">
    <property type="entry name" value="Winged helix-like DNA-binding domain superfamily/Winged helix DNA-binding domain"/>
    <property type="match status" value="1"/>
</dbReference>
<evidence type="ECO:0000256" key="13">
    <source>
        <dbReference type="SAM" id="MobiDB-lite"/>
    </source>
</evidence>
<dbReference type="Pfam" id="PF00004">
    <property type="entry name" value="AAA"/>
    <property type="match status" value="1"/>
</dbReference>
<evidence type="ECO:0000256" key="11">
    <source>
        <dbReference type="ARBA" id="ARBA00023242"/>
    </source>
</evidence>
<feature type="compositionally biased region" description="Basic and acidic residues" evidence="13">
    <location>
        <begin position="284"/>
        <end position="294"/>
    </location>
</feature>
<comment type="function">
    <text evidence="12">Component of the origin recognition complex (ORC) that binds origins of replication. DNA-binding is ATP-dependent, however specific DNA sequences that define origins of replication have not been identified so far. ORC is required to assemble the pre-replication complex necessary to initiate DNA replication.</text>
</comment>
<dbReference type="EMBL" id="QEAQ01000013">
    <property type="protein sequence ID" value="TPX60685.1"/>
    <property type="molecule type" value="Genomic_DNA"/>
</dbReference>
<dbReference type="PANTHER" id="PTHR10763:SF23">
    <property type="entry name" value="ORIGIN RECOGNITION COMPLEX SUBUNIT 1"/>
    <property type="match status" value="1"/>
</dbReference>
<dbReference type="Pfam" id="PF09079">
    <property type="entry name" value="WHD_Cdc6"/>
    <property type="match status" value="1"/>
</dbReference>
<feature type="compositionally biased region" description="Basic residues" evidence="13">
    <location>
        <begin position="297"/>
        <end position="313"/>
    </location>
</feature>
<dbReference type="GO" id="GO:0006270">
    <property type="term" value="P:DNA replication initiation"/>
    <property type="evidence" value="ECO:0007669"/>
    <property type="project" value="TreeGrafter"/>
</dbReference>
<dbReference type="InterPro" id="IPR003959">
    <property type="entry name" value="ATPase_AAA_core"/>
</dbReference>
<evidence type="ECO:0000256" key="2">
    <source>
        <dbReference type="ARBA" id="ARBA00006184"/>
    </source>
</evidence>
<gene>
    <name evidence="15" type="ORF">PhCBS80983_g01630</name>
</gene>
<sequence>MAIRAWPSAESYEFLGEPLTKTVDDLAPASTAPTPTRRTTRGLKAAGFTNTVQYGAFRKGGIDYKINDCIFLETDEQAHPYKGKIISIYRDEKGEDKLKVRWLYTAEDARKPRSKKKKTFELHPNEIFYSNEKDATEIENACGRFEVFSKEDYDARYPDGPPRSDSEKNIYFCRRMWDERQEKLGLPVRWADFLNNADVAAEELSNPFAPGSTRKRTTPSSTPATILKTKKARINRLNNVEKSLTHSSRKRTFPSESENDNQSGDENFLPASDIDASDPDDERAEAVSDDDHGPGKAVKRKSRPGARTPKRQHSYLSATSMRGLPRTPSRKSRLAATPLPSRAHERSSPTTEFDKARERLHVSNLPDSLPCREMEYAEIYGRVESAIEEASGSCIYIAGVPGTGKTATVHAVMRNMLEAMEEDEISPFQFVEINGMKLTEPAQSYSILWQALTGNKVNANHAGQLLEKRFNTSSPNRQPVVVLMDELDLLVTKNQQVMYNFFNWPNLPHARLIVLAVANTMDLPERILTNRVSSRLGLTRIKFEAYTHQQLIEIVESRLEGVQCFERDAIELCARKIGAISGDARRALDICRRGVELLEYSLQQADKENKQINKKLVTMSVIDRAVKEMFASPAVQSVARASIHQRVFLVCVLRVIRRTGTSLVEFNQVADEYVKLCSLGNLRQATSYTLFAICEQLNTCQLLMTEQSRAGDYSQRIQLSINTEDVITAVRSSGEEWLKRLAESS</sequence>
<comment type="caution">
    <text evidence="15">The sequence shown here is derived from an EMBL/GenBank/DDBJ whole genome shotgun (WGS) entry which is preliminary data.</text>
</comment>
<evidence type="ECO:0000256" key="5">
    <source>
        <dbReference type="ARBA" id="ARBA00022705"/>
    </source>
</evidence>
<dbReference type="SUPFAM" id="SSF46785">
    <property type="entry name" value="Winged helix' DNA-binding domain"/>
    <property type="match status" value="1"/>
</dbReference>
<dbReference type="InterPro" id="IPR036388">
    <property type="entry name" value="WH-like_DNA-bd_sf"/>
</dbReference>
<keyword evidence="9" id="KW-0460">Magnesium</keyword>
<evidence type="ECO:0000313" key="16">
    <source>
        <dbReference type="Proteomes" id="UP000318582"/>
    </source>
</evidence>
<dbReference type="Gene3D" id="1.10.8.60">
    <property type="match status" value="1"/>
</dbReference>
<evidence type="ECO:0000313" key="15">
    <source>
        <dbReference type="EMBL" id="TPX60685.1"/>
    </source>
</evidence>
<feature type="domain" description="BAH" evidence="14">
    <location>
        <begin position="62"/>
        <end position="188"/>
    </location>
</feature>
<dbReference type="GO" id="GO:0016887">
    <property type="term" value="F:ATP hydrolysis activity"/>
    <property type="evidence" value="ECO:0007669"/>
    <property type="project" value="InterPro"/>
</dbReference>
<comment type="similarity">
    <text evidence="3 12">Belongs to the ORC1 family.</text>
</comment>
<dbReference type="SMART" id="SM00439">
    <property type="entry name" value="BAH"/>
    <property type="match status" value="1"/>
</dbReference>
<name>A0A507EBJ5_9FUNG</name>
<reference evidence="15 16" key="1">
    <citation type="journal article" date="2019" name="Sci. Rep.">
        <title>Comparative genomics of chytrid fungi reveal insights into the obligate biotrophic and pathogenic lifestyle of Synchytrium endobioticum.</title>
        <authorList>
            <person name="van de Vossenberg B.T.L.H."/>
            <person name="Warris S."/>
            <person name="Nguyen H.D.T."/>
            <person name="van Gent-Pelzer M.P.E."/>
            <person name="Joly D.L."/>
            <person name="van de Geest H.C."/>
            <person name="Bonants P.J.M."/>
            <person name="Smith D.S."/>
            <person name="Levesque C.A."/>
            <person name="van der Lee T.A.J."/>
        </authorList>
    </citation>
    <scope>NUCLEOTIDE SEQUENCE [LARGE SCALE GENOMIC DNA]</scope>
    <source>
        <strain evidence="15 16">CBS 809.83</strain>
    </source>
</reference>
<evidence type="ECO:0000256" key="12">
    <source>
        <dbReference type="RuleBase" id="RU365058"/>
    </source>
</evidence>
<dbReference type="InterPro" id="IPR036390">
    <property type="entry name" value="WH_DNA-bd_sf"/>
</dbReference>
<dbReference type="FunFam" id="1.10.8.60:FF:000062">
    <property type="entry name" value="Origin recognition complex subunit 1"/>
    <property type="match status" value="1"/>
</dbReference>
<dbReference type="FunFam" id="3.40.50.300:FF:000199">
    <property type="entry name" value="Origin recognition complex subunit 1"/>
    <property type="match status" value="1"/>
</dbReference>
<evidence type="ECO:0000256" key="1">
    <source>
        <dbReference type="ARBA" id="ARBA00004123"/>
    </source>
</evidence>
<dbReference type="Pfam" id="PF01426">
    <property type="entry name" value="BAH"/>
    <property type="match status" value="1"/>
</dbReference>
<keyword evidence="11 12" id="KW-0539">Nucleus</keyword>
<dbReference type="InterPro" id="IPR015163">
    <property type="entry name" value="Cdc6_C"/>
</dbReference>
<feature type="compositionally biased region" description="Polar residues" evidence="13">
    <location>
        <begin position="236"/>
        <end position="246"/>
    </location>
</feature>
<evidence type="ECO:0000256" key="3">
    <source>
        <dbReference type="ARBA" id="ARBA00008398"/>
    </source>
</evidence>
<dbReference type="Proteomes" id="UP000318582">
    <property type="component" value="Unassembled WGS sequence"/>
</dbReference>
<dbReference type="InterPro" id="IPR054425">
    <property type="entry name" value="Cdc6_ORC1-like_ATPase_lid"/>
</dbReference>